<keyword evidence="7 10" id="KW-1133">Transmembrane helix</keyword>
<evidence type="ECO:0000256" key="10">
    <source>
        <dbReference type="SAM" id="Phobius"/>
    </source>
</evidence>
<name>W5MDD7_LEPOC</name>
<organism evidence="12 13">
    <name type="scientific">Lepisosteus oculatus</name>
    <name type="common">Spotted gar</name>
    <dbReference type="NCBI Taxonomy" id="7918"/>
    <lineage>
        <taxon>Eukaryota</taxon>
        <taxon>Metazoa</taxon>
        <taxon>Chordata</taxon>
        <taxon>Craniata</taxon>
        <taxon>Vertebrata</taxon>
        <taxon>Euteleostomi</taxon>
        <taxon>Actinopterygii</taxon>
        <taxon>Neopterygii</taxon>
        <taxon>Holostei</taxon>
        <taxon>Semionotiformes</taxon>
        <taxon>Lepisosteidae</taxon>
        <taxon>Lepisosteus</taxon>
    </lineage>
</organism>
<evidence type="ECO:0000313" key="12">
    <source>
        <dbReference type="Ensembl" id="ENSLOCP00000006396.1"/>
    </source>
</evidence>
<dbReference type="HOGENOM" id="CLU_169774_0_0_1"/>
<dbReference type="GO" id="GO:1901207">
    <property type="term" value="P:regulation of heart looping"/>
    <property type="evidence" value="ECO:0007669"/>
    <property type="project" value="Ensembl"/>
</dbReference>
<dbReference type="STRING" id="7918.ENSLOCP00000006396"/>
<dbReference type="EMBL" id="AHAT01018497">
    <property type="status" value="NOT_ANNOTATED_CDS"/>
    <property type="molecule type" value="Genomic_DNA"/>
</dbReference>
<dbReference type="AlphaFoldDB" id="W5MDD7"/>
<proteinExistence type="inferred from homology"/>
<dbReference type="RefSeq" id="XP_006642333.1">
    <property type="nucleotide sequence ID" value="XM_006642270.3"/>
</dbReference>
<dbReference type="GO" id="GO:0016020">
    <property type="term" value="C:membrane"/>
    <property type="evidence" value="ECO:0007669"/>
    <property type="project" value="UniProtKB-SubCell"/>
</dbReference>
<dbReference type="OrthoDB" id="5978182at2759"/>
<comment type="function">
    <text evidence="1">May be involved in ciliary biogenesis or function.</text>
</comment>
<accession>W5MDD7</accession>
<evidence type="ECO:0000256" key="7">
    <source>
        <dbReference type="ARBA" id="ARBA00022989"/>
    </source>
</evidence>
<evidence type="ECO:0000256" key="6">
    <source>
        <dbReference type="ARBA" id="ARBA00022692"/>
    </source>
</evidence>
<keyword evidence="8 10" id="KW-0472">Membrane</keyword>
<dbReference type="GeneTree" id="ENSGT00390000016247"/>
<dbReference type="Bgee" id="ENSLOCG00000005308">
    <property type="expression patterns" value="Expressed in testis and 13 other cell types or tissues"/>
</dbReference>
<dbReference type="Pfam" id="PF25810">
    <property type="entry name" value="TMEM218_N"/>
    <property type="match status" value="1"/>
</dbReference>
<dbReference type="CTD" id="219854"/>
<feature type="domain" description="Transmembrane protein 218 N-terminal" evidence="11">
    <location>
        <begin position="1"/>
        <end position="60"/>
    </location>
</feature>
<keyword evidence="13" id="KW-1185">Reference proteome</keyword>
<dbReference type="GeneID" id="102697397"/>
<feature type="transmembrane region" description="Helical" evidence="10">
    <location>
        <begin position="6"/>
        <end position="28"/>
    </location>
</feature>
<sequence length="115" mass="12338">MAGTVLGAGTGVFLLALTWIVALALCLLLSRASGPARLSVVPVFLLALIITLTLVFFPRASESPSPVKEVEIVDTFFIGRYVLLSLVSVVFLASLFLLLPLLLLQPVYAKPLRTN</sequence>
<dbReference type="GO" id="GO:0005576">
    <property type="term" value="C:extracellular region"/>
    <property type="evidence" value="ECO:0007669"/>
    <property type="project" value="GOC"/>
</dbReference>
<evidence type="ECO:0000256" key="4">
    <source>
        <dbReference type="ARBA" id="ARBA00010775"/>
    </source>
</evidence>
<evidence type="ECO:0000313" key="13">
    <source>
        <dbReference type="Proteomes" id="UP000018468"/>
    </source>
</evidence>
<dbReference type="GO" id="GO:0039021">
    <property type="term" value="P:pronephric glomerulus development"/>
    <property type="evidence" value="ECO:0007669"/>
    <property type="project" value="Ensembl"/>
</dbReference>
<protein>
    <recommendedName>
        <fullName evidence="5">Transmembrane protein 218</fullName>
    </recommendedName>
</protein>
<feature type="transmembrane region" description="Helical" evidence="10">
    <location>
        <begin position="40"/>
        <end position="58"/>
    </location>
</feature>
<evidence type="ECO:0000256" key="8">
    <source>
        <dbReference type="ARBA" id="ARBA00023136"/>
    </source>
</evidence>
<evidence type="ECO:0000256" key="5">
    <source>
        <dbReference type="ARBA" id="ARBA00015054"/>
    </source>
</evidence>
<dbReference type="GO" id="GO:0090660">
    <property type="term" value="P:cerebrospinal fluid circulation"/>
    <property type="evidence" value="ECO:0007669"/>
    <property type="project" value="Ensembl"/>
</dbReference>
<dbReference type="KEGG" id="loc:102697397"/>
<reference evidence="12" key="3">
    <citation type="submission" date="2025-09" db="UniProtKB">
        <authorList>
            <consortium name="Ensembl"/>
        </authorList>
    </citation>
    <scope>IDENTIFICATION</scope>
</reference>
<reference evidence="12" key="2">
    <citation type="submission" date="2025-08" db="UniProtKB">
        <authorList>
            <consortium name="Ensembl"/>
        </authorList>
    </citation>
    <scope>IDENTIFICATION</scope>
</reference>
<dbReference type="PANTHER" id="PTHR31622:SF1">
    <property type="entry name" value="TRANSMEMBRANE PROTEIN 218"/>
    <property type="match status" value="1"/>
</dbReference>
<dbReference type="eggNOG" id="ENOG502S2I1">
    <property type="taxonomic scope" value="Eukaryota"/>
</dbReference>
<dbReference type="Proteomes" id="UP000018468">
    <property type="component" value="Linkage group LG26"/>
</dbReference>
<dbReference type="GO" id="GO:0005929">
    <property type="term" value="C:cilium"/>
    <property type="evidence" value="ECO:0007669"/>
    <property type="project" value="UniProtKB-SubCell"/>
</dbReference>
<dbReference type="InParanoid" id="W5MDD7"/>
<feature type="transmembrane region" description="Helical" evidence="10">
    <location>
        <begin position="78"/>
        <end position="104"/>
    </location>
</feature>
<dbReference type="OMA" id="PATEMKI"/>
<dbReference type="FunCoup" id="W5MDD7">
    <property type="interactions" value="328"/>
</dbReference>
<keyword evidence="9" id="KW-0966">Cell projection</keyword>
<evidence type="ECO:0000256" key="2">
    <source>
        <dbReference type="ARBA" id="ARBA00004138"/>
    </source>
</evidence>
<evidence type="ECO:0000256" key="9">
    <source>
        <dbReference type="ARBA" id="ARBA00023273"/>
    </source>
</evidence>
<evidence type="ECO:0000256" key="1">
    <source>
        <dbReference type="ARBA" id="ARBA00003173"/>
    </source>
</evidence>
<comment type="similarity">
    <text evidence="4">Belongs to the TMEM218 family.</text>
</comment>
<keyword evidence="6 10" id="KW-0812">Transmembrane</keyword>
<evidence type="ECO:0000256" key="3">
    <source>
        <dbReference type="ARBA" id="ARBA00004141"/>
    </source>
</evidence>
<dbReference type="InterPro" id="IPR057973">
    <property type="entry name" value="TMEM218_N"/>
</dbReference>
<evidence type="ECO:0000259" key="11">
    <source>
        <dbReference type="Pfam" id="PF25810"/>
    </source>
</evidence>
<dbReference type="Ensembl" id="ENSLOCT00000006404.1">
    <property type="protein sequence ID" value="ENSLOCP00000006396.1"/>
    <property type="gene ID" value="ENSLOCG00000005308.1"/>
</dbReference>
<reference evidence="13" key="1">
    <citation type="submission" date="2011-12" db="EMBL/GenBank/DDBJ databases">
        <title>The Draft Genome of Lepisosteus oculatus.</title>
        <authorList>
            <consortium name="The Broad Institute Genome Assembly &amp; Analysis Group"/>
            <consortium name="Computational R&amp;D Group"/>
            <consortium name="and Sequencing Platform"/>
            <person name="Di Palma F."/>
            <person name="Alfoldi J."/>
            <person name="Johnson J."/>
            <person name="Berlin A."/>
            <person name="Gnerre S."/>
            <person name="Jaffe D."/>
            <person name="MacCallum I."/>
            <person name="Young S."/>
            <person name="Walker B.J."/>
            <person name="Lander E.S."/>
            <person name="Lindblad-Toh K."/>
        </authorList>
    </citation>
    <scope>NUCLEOTIDE SEQUENCE [LARGE SCALE GENOMIC DNA]</scope>
</reference>
<dbReference type="PANTHER" id="PTHR31622">
    <property type="entry name" value="TRANSMEMBRANE PROTEIN 218"/>
    <property type="match status" value="1"/>
</dbReference>
<comment type="subcellular location">
    <subcellularLocation>
        <location evidence="2">Cell projection</location>
        <location evidence="2">Cilium</location>
    </subcellularLocation>
    <subcellularLocation>
        <location evidence="3">Membrane</location>
        <topology evidence="3">Multi-pass membrane protein</topology>
    </subcellularLocation>
</comment>
<dbReference type="InterPro" id="IPR026771">
    <property type="entry name" value="Tmem218"/>
</dbReference>